<dbReference type="Gene3D" id="3.40.50.850">
    <property type="entry name" value="Isochorismatase-like"/>
    <property type="match status" value="1"/>
</dbReference>
<feature type="domain" description="Isochorismatase-like" evidence="2">
    <location>
        <begin position="50"/>
        <end position="199"/>
    </location>
</feature>
<feature type="transmembrane region" description="Helical" evidence="1">
    <location>
        <begin position="6"/>
        <end position="24"/>
    </location>
</feature>
<keyword evidence="4" id="KW-1185">Reference proteome</keyword>
<keyword evidence="1" id="KW-0812">Transmembrane</keyword>
<keyword evidence="1" id="KW-0472">Membrane</keyword>
<name>A0A0R1W6H7_9LACO</name>
<comment type="caution">
    <text evidence="3">The sequence shown here is derived from an EMBL/GenBank/DDBJ whole genome shotgun (WGS) entry which is preliminary data.</text>
</comment>
<dbReference type="InterPro" id="IPR036380">
    <property type="entry name" value="Isochorismatase-like_sf"/>
</dbReference>
<dbReference type="InterPro" id="IPR000868">
    <property type="entry name" value="Isochorismatase-like_dom"/>
</dbReference>
<dbReference type="Pfam" id="PF00857">
    <property type="entry name" value="Isochorismatase"/>
    <property type="match status" value="1"/>
</dbReference>
<dbReference type="PANTHER" id="PTHR43559:SF1">
    <property type="entry name" value="HYDROLASE"/>
    <property type="match status" value="1"/>
</dbReference>
<proteinExistence type="predicted"/>
<dbReference type="SUPFAM" id="SSF52499">
    <property type="entry name" value="Isochorismatase-like hydrolases"/>
    <property type="match status" value="1"/>
</dbReference>
<dbReference type="Proteomes" id="UP000051966">
    <property type="component" value="Unassembled WGS sequence"/>
</dbReference>
<reference evidence="3 4" key="1">
    <citation type="journal article" date="2015" name="Genome Announc.">
        <title>Expanding the biotechnology potential of lactobacilli through comparative genomics of 213 strains and associated genera.</title>
        <authorList>
            <person name="Sun Z."/>
            <person name="Harris H.M."/>
            <person name="McCann A."/>
            <person name="Guo C."/>
            <person name="Argimon S."/>
            <person name="Zhang W."/>
            <person name="Yang X."/>
            <person name="Jeffery I.B."/>
            <person name="Cooney J.C."/>
            <person name="Kagawa T.F."/>
            <person name="Liu W."/>
            <person name="Song Y."/>
            <person name="Salvetti E."/>
            <person name="Wrobel A."/>
            <person name="Rasinkangas P."/>
            <person name="Parkhill J."/>
            <person name="Rea M.C."/>
            <person name="O'Sullivan O."/>
            <person name="Ritari J."/>
            <person name="Douillard F.P."/>
            <person name="Paul Ross R."/>
            <person name="Yang R."/>
            <person name="Briner A.E."/>
            <person name="Felis G.E."/>
            <person name="de Vos W.M."/>
            <person name="Barrangou R."/>
            <person name="Klaenhammer T.R."/>
            <person name="Caufield P.W."/>
            <person name="Cui Y."/>
            <person name="Zhang H."/>
            <person name="O'Toole P.W."/>
        </authorList>
    </citation>
    <scope>NUCLEOTIDE SEQUENCE [LARGE SCALE GENOMIC DNA]</scope>
    <source>
        <strain evidence="3 4">DSM 18382</strain>
    </source>
</reference>
<keyword evidence="1" id="KW-1133">Transmembrane helix</keyword>
<evidence type="ECO:0000259" key="2">
    <source>
        <dbReference type="Pfam" id="PF00857"/>
    </source>
</evidence>
<evidence type="ECO:0000256" key="1">
    <source>
        <dbReference type="SAM" id="Phobius"/>
    </source>
</evidence>
<gene>
    <name evidence="3" type="ORF">FD41_GL001992</name>
</gene>
<dbReference type="PANTHER" id="PTHR43559">
    <property type="entry name" value="HYDROLASE YCAC-RELATED"/>
    <property type="match status" value="1"/>
</dbReference>
<accession>A0A0R1W6H7</accession>
<dbReference type="AlphaFoldDB" id="A0A0R1W6H7"/>
<organism evidence="3 4">
    <name type="scientific">Lentilactobacillus farraginis DSM 18382 = JCM 14108</name>
    <dbReference type="NCBI Taxonomy" id="1423743"/>
    <lineage>
        <taxon>Bacteria</taxon>
        <taxon>Bacillati</taxon>
        <taxon>Bacillota</taxon>
        <taxon>Bacilli</taxon>
        <taxon>Lactobacillales</taxon>
        <taxon>Lactobacillaceae</taxon>
        <taxon>Lentilactobacillus</taxon>
    </lineage>
</organism>
<dbReference type="PATRIC" id="fig|1423743.5.peg.2052"/>
<evidence type="ECO:0000313" key="3">
    <source>
        <dbReference type="EMBL" id="KRM10963.1"/>
    </source>
</evidence>
<dbReference type="EMBL" id="AZFY01000027">
    <property type="protein sequence ID" value="KRM10963.1"/>
    <property type="molecule type" value="Genomic_DNA"/>
</dbReference>
<evidence type="ECO:0000313" key="4">
    <source>
        <dbReference type="Proteomes" id="UP000051966"/>
    </source>
</evidence>
<sequence length="233" mass="26130">MVADHFLVYYVTGFILCLFVYKGGIFTMTSLPNRGANDRLLSPENSVFTFIDYQPTQINSIGSMKHADLVKHVTLVAKIANQYHVPIILSTVNVQSGRNQDTIPKLKKTIGNDVPSYDRTSINAWEDKDYNDAIKATHRKKIIMLGLWTEACLTFPTIDAIAEGYEVYPVIDAVGGTSTIAHETALRRVEQAGAHLITIPQLICEFQRDWNRTDTVPGFVQDLFEDGAFTQMQ</sequence>
<dbReference type="InterPro" id="IPR053152">
    <property type="entry name" value="Hydrolase_YcaC-like"/>
</dbReference>
<protein>
    <submittedName>
        <fullName evidence="3">Isochorismatase family protein</fullName>
    </submittedName>
</protein>